<dbReference type="Proteomes" id="UP000001745">
    <property type="component" value="Unassembled WGS sequence"/>
</dbReference>
<organism evidence="7 8">
    <name type="scientific">Talaromyces stipitatus (strain ATCC 10500 / CBS 375.48 / QM 6759 / NRRL 1006)</name>
    <name type="common">Penicillium stipitatum</name>
    <dbReference type="NCBI Taxonomy" id="441959"/>
    <lineage>
        <taxon>Eukaryota</taxon>
        <taxon>Fungi</taxon>
        <taxon>Dikarya</taxon>
        <taxon>Ascomycota</taxon>
        <taxon>Pezizomycotina</taxon>
        <taxon>Eurotiomycetes</taxon>
        <taxon>Eurotiomycetidae</taxon>
        <taxon>Eurotiales</taxon>
        <taxon>Trichocomaceae</taxon>
        <taxon>Talaromyces</taxon>
        <taxon>Talaromyces sect. Talaromyces</taxon>
    </lineage>
</organism>
<dbReference type="RefSeq" id="XP_002484374.1">
    <property type="nucleotide sequence ID" value="XM_002484329.1"/>
</dbReference>
<feature type="transmembrane region" description="Helical" evidence="5">
    <location>
        <begin position="160"/>
        <end position="178"/>
    </location>
</feature>
<feature type="transmembrane region" description="Helical" evidence="5">
    <location>
        <begin position="492"/>
        <end position="510"/>
    </location>
</feature>
<dbReference type="InterPro" id="IPR011701">
    <property type="entry name" value="MFS"/>
</dbReference>
<dbReference type="PANTHER" id="PTHR23501:SF94">
    <property type="entry name" value="MAJOR FACILITATOR SUPERFAMILY (MFS) PROFILE DOMAIN-CONTAINING PROTEIN"/>
    <property type="match status" value="1"/>
</dbReference>
<feature type="transmembrane region" description="Helical" evidence="5">
    <location>
        <begin position="125"/>
        <end position="148"/>
    </location>
</feature>
<feature type="transmembrane region" description="Helical" evidence="5">
    <location>
        <begin position="356"/>
        <end position="375"/>
    </location>
</feature>
<dbReference type="InterPro" id="IPR036259">
    <property type="entry name" value="MFS_trans_sf"/>
</dbReference>
<dbReference type="PANTHER" id="PTHR23501">
    <property type="entry name" value="MAJOR FACILITATOR SUPERFAMILY"/>
    <property type="match status" value="1"/>
</dbReference>
<evidence type="ECO:0000256" key="1">
    <source>
        <dbReference type="ARBA" id="ARBA00004141"/>
    </source>
</evidence>
<name>B8MHG1_TALSN</name>
<accession>B8MHG1</accession>
<feature type="transmembrane region" description="Helical" evidence="5">
    <location>
        <begin position="250"/>
        <end position="270"/>
    </location>
</feature>
<dbReference type="InterPro" id="IPR020846">
    <property type="entry name" value="MFS_dom"/>
</dbReference>
<dbReference type="GO" id="GO:0022857">
    <property type="term" value="F:transmembrane transporter activity"/>
    <property type="evidence" value="ECO:0007669"/>
    <property type="project" value="InterPro"/>
</dbReference>
<protein>
    <submittedName>
        <fullName evidence="7">Efflux pump antibiotic resistance protein, putative</fullName>
    </submittedName>
</protein>
<feature type="transmembrane region" description="Helical" evidence="5">
    <location>
        <begin position="27"/>
        <end position="53"/>
    </location>
</feature>
<evidence type="ECO:0000256" key="3">
    <source>
        <dbReference type="ARBA" id="ARBA00022989"/>
    </source>
</evidence>
<dbReference type="eggNOG" id="KOG0254">
    <property type="taxonomic scope" value="Eukaryota"/>
</dbReference>
<feature type="transmembrane region" description="Helical" evidence="5">
    <location>
        <begin position="417"/>
        <end position="441"/>
    </location>
</feature>
<feature type="transmembrane region" description="Helical" evidence="5">
    <location>
        <begin position="381"/>
        <end position="405"/>
    </location>
</feature>
<feature type="transmembrane region" description="Helical" evidence="5">
    <location>
        <begin position="96"/>
        <end position="113"/>
    </location>
</feature>
<sequence>MYETKIINAEKAVEAKDEANWKAGHRAWLIVLTLGFVSLIVALDATILVTALPTISANLNGSGSASFWVGTSYLLASSVLMPFMGSLSDILGRREILSAALFFFTVGSIVAGVSQSMDILLLGRVLQGIGGAGILPMTQIVLCDIVPLRFRPKYASVSQIAWAIGSITGPMIGGLLVQHVTWRWIFYLNLPFCGVGIVLVPFVIRLKTQKSSITAKLGRIDWLGGLLFIGSMTAFLMAVTWGGVNHTWDSAATLVPLLVGIAGTVLSIIWEKWGTREPFIRLAIFSNRSALAGYYCAMTQGLVLFIQVYYLALFFSSVKALSPVHTGVVMIAMSSVLVPTGVVVSLFITRTGRIRWALWSGWAFEIFASGLLILMDRSIATWRWVLILMTVGLGHGLLLQALTFVPQAMAKDTDESYAATMYNFSRTFGMAFGVAIGGTMFQNRLKQYLASAGLDITIANNADQYVGILETMTNQSLRSDILAAYESSFRNVFELGLALTVLGALVSLLIRKSVFDRKHVSKHVLEERYTSSPQDSVSSESV</sequence>
<dbReference type="EMBL" id="EQ962656">
    <property type="protein sequence ID" value="EED17140.1"/>
    <property type="molecule type" value="Genomic_DNA"/>
</dbReference>
<evidence type="ECO:0000256" key="4">
    <source>
        <dbReference type="ARBA" id="ARBA00023136"/>
    </source>
</evidence>
<evidence type="ECO:0000256" key="2">
    <source>
        <dbReference type="ARBA" id="ARBA00022692"/>
    </source>
</evidence>
<dbReference type="GO" id="GO:0005886">
    <property type="term" value="C:plasma membrane"/>
    <property type="evidence" value="ECO:0007669"/>
    <property type="project" value="TreeGrafter"/>
</dbReference>
<keyword evidence="8" id="KW-1185">Reference proteome</keyword>
<dbReference type="Gene3D" id="1.20.1250.20">
    <property type="entry name" value="MFS general substrate transporter like domains"/>
    <property type="match status" value="1"/>
</dbReference>
<dbReference type="OrthoDB" id="10021397at2759"/>
<feature type="transmembrane region" description="Helical" evidence="5">
    <location>
        <begin position="184"/>
        <end position="204"/>
    </location>
</feature>
<reference evidence="8" key="1">
    <citation type="journal article" date="2015" name="Genome Announc.">
        <title>Genome sequence of the AIDS-associated pathogen Penicillium marneffei (ATCC18224) and its near taxonomic relative Talaromyces stipitatus (ATCC10500).</title>
        <authorList>
            <person name="Nierman W.C."/>
            <person name="Fedorova-Abrams N.D."/>
            <person name="Andrianopoulos A."/>
        </authorList>
    </citation>
    <scope>NUCLEOTIDE SEQUENCE [LARGE SCALE GENOMIC DNA]</scope>
    <source>
        <strain evidence="8">ATCC 10500 / CBS 375.48 / QM 6759 / NRRL 1006</strain>
    </source>
</reference>
<feature type="transmembrane region" description="Helical" evidence="5">
    <location>
        <begin position="291"/>
        <end position="315"/>
    </location>
</feature>
<dbReference type="InParanoid" id="B8MHG1"/>
<feature type="transmembrane region" description="Helical" evidence="5">
    <location>
        <begin position="225"/>
        <end position="244"/>
    </location>
</feature>
<proteinExistence type="predicted"/>
<keyword evidence="3 5" id="KW-1133">Transmembrane helix</keyword>
<dbReference type="VEuPathDB" id="FungiDB:TSTA_021970"/>
<evidence type="ECO:0000259" key="6">
    <source>
        <dbReference type="PROSITE" id="PS50850"/>
    </source>
</evidence>
<dbReference type="PROSITE" id="PS50850">
    <property type="entry name" value="MFS"/>
    <property type="match status" value="1"/>
</dbReference>
<evidence type="ECO:0000313" key="7">
    <source>
        <dbReference type="EMBL" id="EED17140.1"/>
    </source>
</evidence>
<dbReference type="PhylomeDB" id="B8MHG1"/>
<evidence type="ECO:0000256" key="5">
    <source>
        <dbReference type="SAM" id="Phobius"/>
    </source>
</evidence>
<dbReference type="Pfam" id="PF07690">
    <property type="entry name" value="MFS_1"/>
    <property type="match status" value="1"/>
</dbReference>
<dbReference type="OMA" id="YVIPQFL"/>
<comment type="subcellular location">
    <subcellularLocation>
        <location evidence="1">Membrane</location>
        <topology evidence="1">Multi-pass membrane protein</topology>
    </subcellularLocation>
</comment>
<dbReference type="HOGENOM" id="CLU_000960_22_0_1"/>
<dbReference type="AlphaFoldDB" id="B8MHG1"/>
<feature type="transmembrane region" description="Helical" evidence="5">
    <location>
        <begin position="327"/>
        <end position="349"/>
    </location>
</feature>
<keyword evidence="4 5" id="KW-0472">Membrane</keyword>
<dbReference type="GeneID" id="8098463"/>
<keyword evidence="2 5" id="KW-0812">Transmembrane</keyword>
<evidence type="ECO:0000313" key="8">
    <source>
        <dbReference type="Proteomes" id="UP000001745"/>
    </source>
</evidence>
<feature type="transmembrane region" description="Helical" evidence="5">
    <location>
        <begin position="65"/>
        <end position="84"/>
    </location>
</feature>
<dbReference type="SUPFAM" id="SSF103473">
    <property type="entry name" value="MFS general substrate transporter"/>
    <property type="match status" value="1"/>
</dbReference>
<dbReference type="Gene3D" id="1.20.1720.10">
    <property type="entry name" value="Multidrug resistance protein D"/>
    <property type="match status" value="1"/>
</dbReference>
<feature type="domain" description="Major facilitator superfamily (MFS) profile" evidence="6">
    <location>
        <begin position="30"/>
        <end position="515"/>
    </location>
</feature>
<gene>
    <name evidence="7" type="ORF">TSTA_021970</name>
</gene>